<keyword evidence="1" id="KW-0175">Coiled coil</keyword>
<dbReference type="AlphaFoldDB" id="K9VT11"/>
<dbReference type="STRING" id="1173022.Cri9333_0043"/>
<reference evidence="2 3" key="1">
    <citation type="submission" date="2012-06" db="EMBL/GenBank/DDBJ databases">
        <title>Finished chromosome of genome of Crinalium epipsammum PCC 9333.</title>
        <authorList>
            <consortium name="US DOE Joint Genome Institute"/>
            <person name="Gugger M."/>
            <person name="Coursin T."/>
            <person name="Rippka R."/>
            <person name="Tandeau De Marsac N."/>
            <person name="Huntemann M."/>
            <person name="Wei C.-L."/>
            <person name="Han J."/>
            <person name="Detter J.C."/>
            <person name="Han C."/>
            <person name="Tapia R."/>
            <person name="Davenport K."/>
            <person name="Daligault H."/>
            <person name="Erkkila T."/>
            <person name="Gu W."/>
            <person name="Munk A.C.C."/>
            <person name="Teshima H."/>
            <person name="Xu Y."/>
            <person name="Chain P."/>
            <person name="Chen A."/>
            <person name="Krypides N."/>
            <person name="Mavromatis K."/>
            <person name="Markowitz V."/>
            <person name="Szeto E."/>
            <person name="Ivanova N."/>
            <person name="Mikhailova N."/>
            <person name="Ovchinnikova G."/>
            <person name="Pagani I."/>
            <person name="Pati A."/>
            <person name="Goodwin L."/>
            <person name="Peters L."/>
            <person name="Pitluck S."/>
            <person name="Woyke T."/>
            <person name="Kerfeld C."/>
        </authorList>
    </citation>
    <scope>NUCLEOTIDE SEQUENCE [LARGE SCALE GENOMIC DNA]</scope>
    <source>
        <strain evidence="2 3">PCC 9333</strain>
    </source>
</reference>
<dbReference type="EMBL" id="CP003620">
    <property type="protein sequence ID" value="AFZ11046.1"/>
    <property type="molecule type" value="Genomic_DNA"/>
</dbReference>
<sequence length="98" mass="12025">MGELKIICEHPESLRNLIEEVVTQKLRSLEDGIHRTQERLKEFETKYQLSTEEFLRRFENDELQHRLDMEFDEWIGEYRMLKRLKQKADKLRGIEFVN</sequence>
<proteinExistence type="predicted"/>
<dbReference type="RefSeq" id="WP_015201190.1">
    <property type="nucleotide sequence ID" value="NC_019753.1"/>
</dbReference>
<protein>
    <submittedName>
        <fullName evidence="2">Uncharacterized protein</fullName>
    </submittedName>
</protein>
<gene>
    <name evidence="2" type="ORF">Cri9333_0043</name>
</gene>
<evidence type="ECO:0000256" key="1">
    <source>
        <dbReference type="SAM" id="Coils"/>
    </source>
</evidence>
<dbReference type="HOGENOM" id="CLU_182048_0_0_3"/>
<organism evidence="2 3">
    <name type="scientific">Crinalium epipsammum PCC 9333</name>
    <dbReference type="NCBI Taxonomy" id="1173022"/>
    <lineage>
        <taxon>Bacteria</taxon>
        <taxon>Bacillati</taxon>
        <taxon>Cyanobacteriota</taxon>
        <taxon>Cyanophyceae</taxon>
        <taxon>Gomontiellales</taxon>
        <taxon>Gomontiellaceae</taxon>
        <taxon>Crinalium</taxon>
    </lineage>
</organism>
<name>K9VT11_9CYAN</name>
<dbReference type="eggNOG" id="ENOG50336CI">
    <property type="taxonomic scope" value="Bacteria"/>
</dbReference>
<dbReference type="Proteomes" id="UP000010472">
    <property type="component" value="Chromosome"/>
</dbReference>
<dbReference type="KEGG" id="cep:Cri9333_0043"/>
<feature type="coiled-coil region" evidence="1">
    <location>
        <begin position="26"/>
        <end position="53"/>
    </location>
</feature>
<dbReference type="OrthoDB" id="462247at2"/>
<evidence type="ECO:0000313" key="2">
    <source>
        <dbReference type="EMBL" id="AFZ11046.1"/>
    </source>
</evidence>
<evidence type="ECO:0000313" key="3">
    <source>
        <dbReference type="Proteomes" id="UP000010472"/>
    </source>
</evidence>
<dbReference type="PATRIC" id="fig|1173022.3.peg.45"/>
<keyword evidence="3" id="KW-1185">Reference proteome</keyword>
<accession>K9VT11</accession>